<sequence>MADFDDPVTKCKACCCCGCCVGWLVTFIVLIATSLRTLDQGQFGMKFLHWSQTITGEPMTEPGVKSVGPLNNLVRYPSVFQMVYFDDFENYEQQEHEVVKPLVHSRTYDGLQVYVRVSFQWKLEAQHIKSIYEILGGAEDLLFDRRTEDKPSFVESLVRFARGALTQVCSQYTASQFFGNQTLVEAKMRETLQATFNQPEKGLVISIQGLQLRSVDLPSKYEAAIAETQKQEQDYQTAMAERATNRMKLDSELMQAEKKQEELLVDAQGNVRAIMEENRAWVEQYTNFQKKQAQSYAAVLRALNSSSDPYGALFELMRQKALKAHNPDKVTLSM</sequence>
<gene>
    <name evidence="2" type="ORF">PBAH0796_LOCUS20386</name>
</gene>
<dbReference type="Pfam" id="PF01145">
    <property type="entry name" value="Band_7"/>
    <property type="match status" value="1"/>
</dbReference>
<dbReference type="EMBL" id="HBEG01033375">
    <property type="protein sequence ID" value="CAD8371480.1"/>
    <property type="molecule type" value="Transcribed_RNA"/>
</dbReference>
<dbReference type="InterPro" id="IPR001107">
    <property type="entry name" value="Band_7"/>
</dbReference>
<reference evidence="2" key="1">
    <citation type="submission" date="2021-01" db="EMBL/GenBank/DDBJ databases">
        <authorList>
            <person name="Corre E."/>
            <person name="Pelletier E."/>
            <person name="Niang G."/>
            <person name="Scheremetjew M."/>
            <person name="Finn R."/>
            <person name="Kale V."/>
            <person name="Holt S."/>
            <person name="Cochrane G."/>
            <person name="Meng A."/>
            <person name="Brown T."/>
            <person name="Cohen L."/>
        </authorList>
    </citation>
    <scope>NUCLEOTIDE SEQUENCE</scope>
    <source>
        <strain evidence="2">Pbaha01</strain>
    </source>
</reference>
<accession>A0A7S0FNN4</accession>
<organism evidence="2">
    <name type="scientific">Pyrodinium bahamense</name>
    <dbReference type="NCBI Taxonomy" id="73915"/>
    <lineage>
        <taxon>Eukaryota</taxon>
        <taxon>Sar</taxon>
        <taxon>Alveolata</taxon>
        <taxon>Dinophyceae</taxon>
        <taxon>Gonyaulacales</taxon>
        <taxon>Pyrocystaceae</taxon>
        <taxon>Pyrodinium</taxon>
    </lineage>
</organism>
<evidence type="ECO:0000259" key="1">
    <source>
        <dbReference type="Pfam" id="PF01145"/>
    </source>
</evidence>
<dbReference type="AlphaFoldDB" id="A0A7S0FNN4"/>
<proteinExistence type="predicted"/>
<feature type="domain" description="Band 7" evidence="1">
    <location>
        <begin position="39"/>
        <end position="243"/>
    </location>
</feature>
<name>A0A7S0FNN4_9DINO</name>
<dbReference type="SUPFAM" id="SSF117892">
    <property type="entry name" value="Band 7/SPFH domain"/>
    <property type="match status" value="1"/>
</dbReference>
<evidence type="ECO:0000313" key="2">
    <source>
        <dbReference type="EMBL" id="CAD8371480.1"/>
    </source>
</evidence>
<protein>
    <recommendedName>
        <fullName evidence="1">Band 7 domain-containing protein</fullName>
    </recommendedName>
</protein>
<dbReference type="InterPro" id="IPR036013">
    <property type="entry name" value="Band_7/SPFH_dom_sf"/>
</dbReference>
<dbReference type="Gene3D" id="3.30.479.30">
    <property type="entry name" value="Band 7 domain"/>
    <property type="match status" value="1"/>
</dbReference>